<dbReference type="AlphaFoldDB" id="A0AA88X517"/>
<organism evidence="2 3">
    <name type="scientific">Escallonia herrerae</name>
    <dbReference type="NCBI Taxonomy" id="1293975"/>
    <lineage>
        <taxon>Eukaryota</taxon>
        <taxon>Viridiplantae</taxon>
        <taxon>Streptophyta</taxon>
        <taxon>Embryophyta</taxon>
        <taxon>Tracheophyta</taxon>
        <taxon>Spermatophyta</taxon>
        <taxon>Magnoliopsida</taxon>
        <taxon>eudicotyledons</taxon>
        <taxon>Gunneridae</taxon>
        <taxon>Pentapetalae</taxon>
        <taxon>asterids</taxon>
        <taxon>campanulids</taxon>
        <taxon>Escalloniales</taxon>
        <taxon>Escalloniaceae</taxon>
        <taxon>Escallonia</taxon>
    </lineage>
</organism>
<dbReference type="PROSITE" id="PS00636">
    <property type="entry name" value="DNAJ_1"/>
    <property type="match status" value="1"/>
</dbReference>
<evidence type="ECO:0000313" key="3">
    <source>
        <dbReference type="Proteomes" id="UP001188597"/>
    </source>
</evidence>
<gene>
    <name evidence="2" type="ORF">RJ639_029987</name>
</gene>
<dbReference type="SUPFAM" id="SSF46565">
    <property type="entry name" value="Chaperone J-domain"/>
    <property type="match status" value="2"/>
</dbReference>
<keyword evidence="3" id="KW-1185">Reference proteome</keyword>
<dbReference type="PANTHER" id="PTHR43096:SF26">
    <property type="entry name" value="CR-TYPE DOMAIN-CONTAINING PROTEIN"/>
    <property type="match status" value="1"/>
</dbReference>
<protein>
    <recommendedName>
        <fullName evidence="1">J domain-containing protein</fullName>
    </recommendedName>
</protein>
<dbReference type="Proteomes" id="UP001188597">
    <property type="component" value="Unassembled WGS sequence"/>
</dbReference>
<reference evidence="2" key="1">
    <citation type="submission" date="2022-12" db="EMBL/GenBank/DDBJ databases">
        <title>Draft genome assemblies for two species of Escallonia (Escalloniales).</title>
        <authorList>
            <person name="Chanderbali A."/>
            <person name="Dervinis C."/>
            <person name="Anghel I."/>
            <person name="Soltis D."/>
            <person name="Soltis P."/>
            <person name="Zapata F."/>
        </authorList>
    </citation>
    <scope>NUCLEOTIDE SEQUENCE</scope>
    <source>
        <strain evidence="2">UCBG64.0493</strain>
        <tissue evidence="2">Leaf</tissue>
    </source>
</reference>
<sequence length="322" mass="35224">MEDGGGSDDVVDDKDLVHVVGVDEVLDDGGGLKDGGLEAVEVEVVGLLETLSPVMPFSLNHDGNCIKLNHPTIFPPLTTSSCIKTLGFSNAAFPTLTLKSFFGNPCPPLLSPKNRGRGRGAVIARAGGIRRSDYYSVLNVGRNATLQEIKASYRKLARKRLVLALLLLYYGTVGFEPPRMLDSPNVGPSSRLADFSIEYHPDMNKGFGAEEKFKEISAAYEVLSDDEKRSLYDRFGEAGLQGETAESGAGEVDPFEVFDAFLGKSNGLFGGRDEPRGFNFNLRSERKQDLDLRFSDGLYDDDVGELNKLKQEDSVRRYPVTI</sequence>
<dbReference type="GO" id="GO:0042026">
    <property type="term" value="P:protein refolding"/>
    <property type="evidence" value="ECO:0007669"/>
    <property type="project" value="TreeGrafter"/>
</dbReference>
<proteinExistence type="predicted"/>
<dbReference type="PANTHER" id="PTHR43096">
    <property type="entry name" value="DNAJ HOMOLOG 1, MITOCHONDRIAL-RELATED"/>
    <property type="match status" value="1"/>
</dbReference>
<evidence type="ECO:0000313" key="2">
    <source>
        <dbReference type="EMBL" id="KAK3036998.1"/>
    </source>
</evidence>
<dbReference type="InterPro" id="IPR036869">
    <property type="entry name" value="J_dom_sf"/>
</dbReference>
<dbReference type="InterPro" id="IPR018253">
    <property type="entry name" value="DnaJ_domain_CS"/>
</dbReference>
<dbReference type="InterPro" id="IPR001623">
    <property type="entry name" value="DnaJ_domain"/>
</dbReference>
<evidence type="ECO:0000259" key="1">
    <source>
        <dbReference type="PROSITE" id="PS50076"/>
    </source>
</evidence>
<comment type="caution">
    <text evidence="2">The sequence shown here is derived from an EMBL/GenBank/DDBJ whole genome shotgun (WGS) entry which is preliminary data.</text>
</comment>
<dbReference type="PROSITE" id="PS50076">
    <property type="entry name" value="DNAJ_2"/>
    <property type="match status" value="1"/>
</dbReference>
<dbReference type="EMBL" id="JAVXUP010000133">
    <property type="protein sequence ID" value="KAK3036998.1"/>
    <property type="molecule type" value="Genomic_DNA"/>
</dbReference>
<dbReference type="SMART" id="SM00271">
    <property type="entry name" value="DnaJ"/>
    <property type="match status" value="1"/>
</dbReference>
<dbReference type="PRINTS" id="PR00625">
    <property type="entry name" value="JDOMAIN"/>
</dbReference>
<feature type="domain" description="J" evidence="1">
    <location>
        <begin position="133"/>
        <end position="236"/>
    </location>
</feature>
<accession>A0AA88X517</accession>
<dbReference type="CDD" id="cd06257">
    <property type="entry name" value="DnaJ"/>
    <property type="match status" value="1"/>
</dbReference>
<dbReference type="GO" id="GO:0051082">
    <property type="term" value="F:unfolded protein binding"/>
    <property type="evidence" value="ECO:0007669"/>
    <property type="project" value="TreeGrafter"/>
</dbReference>
<dbReference type="Pfam" id="PF00226">
    <property type="entry name" value="DnaJ"/>
    <property type="match status" value="1"/>
</dbReference>
<dbReference type="GO" id="GO:0009535">
    <property type="term" value="C:chloroplast thylakoid membrane"/>
    <property type="evidence" value="ECO:0007669"/>
    <property type="project" value="TreeGrafter"/>
</dbReference>
<name>A0AA88X517_9ASTE</name>
<dbReference type="Gene3D" id="1.10.287.110">
    <property type="entry name" value="DnaJ domain"/>
    <property type="match status" value="1"/>
</dbReference>